<evidence type="ECO:0000313" key="3">
    <source>
        <dbReference type="Proteomes" id="UP000252479"/>
    </source>
</evidence>
<keyword evidence="3" id="KW-1185">Reference proteome</keyword>
<reference evidence="2 3" key="1">
    <citation type="journal article" date="2017" name="Elife">
        <title>Extensive horizontal gene transfer in cheese-associated bacteria.</title>
        <authorList>
            <person name="Bonham K.S."/>
            <person name="Wolfe B.E."/>
            <person name="Dutton R.J."/>
        </authorList>
    </citation>
    <scope>NUCLEOTIDE SEQUENCE [LARGE SCALE GENOMIC DNA]</scope>
    <source>
        <strain evidence="2 3">JB196</strain>
    </source>
</reference>
<dbReference type="OrthoDB" id="5879403at2"/>
<proteinExistence type="predicted"/>
<gene>
    <name evidence="2" type="ORF">CIK83_13675</name>
</gene>
<keyword evidence="1" id="KW-0472">Membrane</keyword>
<dbReference type="AlphaFoldDB" id="A0A368LIB0"/>
<dbReference type="Proteomes" id="UP000252479">
    <property type="component" value="Unassembled WGS sequence"/>
</dbReference>
<sequence>MATFLRKHKNEQEFTLSRHERMFFLMLTAFLSVGILWHIHSTSTERQALKPLKQHQYQFNQACQLALNENFHRDNTYCQHAQHFNNQLTLALKDQNLELSESMTLNLYFQQYYRPFLKETE</sequence>
<name>A0A368LIB0_9VIBR</name>
<evidence type="ECO:0000256" key="1">
    <source>
        <dbReference type="SAM" id="Phobius"/>
    </source>
</evidence>
<organism evidence="2 3">
    <name type="scientific">Vibrio casei</name>
    <dbReference type="NCBI Taxonomy" id="673372"/>
    <lineage>
        <taxon>Bacteria</taxon>
        <taxon>Pseudomonadati</taxon>
        <taxon>Pseudomonadota</taxon>
        <taxon>Gammaproteobacteria</taxon>
        <taxon>Vibrionales</taxon>
        <taxon>Vibrionaceae</taxon>
        <taxon>Vibrio</taxon>
    </lineage>
</organism>
<keyword evidence="1" id="KW-1133">Transmembrane helix</keyword>
<dbReference type="EMBL" id="QPGL01000002">
    <property type="protein sequence ID" value="RCS70474.1"/>
    <property type="molecule type" value="Genomic_DNA"/>
</dbReference>
<keyword evidence="1" id="KW-0812">Transmembrane</keyword>
<feature type="transmembrane region" description="Helical" evidence="1">
    <location>
        <begin position="21"/>
        <end position="39"/>
    </location>
</feature>
<evidence type="ECO:0000313" key="2">
    <source>
        <dbReference type="EMBL" id="RCS70474.1"/>
    </source>
</evidence>
<accession>A0A368LIB0</accession>
<comment type="caution">
    <text evidence="2">The sequence shown here is derived from an EMBL/GenBank/DDBJ whole genome shotgun (WGS) entry which is preliminary data.</text>
</comment>
<protein>
    <submittedName>
        <fullName evidence="2">Uncharacterized protein</fullName>
    </submittedName>
</protein>